<gene>
    <name evidence="5" type="ORF">HDID_LOCUS2061</name>
    <name evidence="6" type="ORF">WMSIL1_LOCUS12240</name>
</gene>
<reference evidence="9" key="1">
    <citation type="submission" date="2017-02" db="UniProtKB">
        <authorList>
            <consortium name="WormBaseParasite"/>
        </authorList>
    </citation>
    <scope>IDENTIFICATION</scope>
</reference>
<protein>
    <submittedName>
        <fullName evidence="9">UBA domain-containing protein</fullName>
    </submittedName>
</protein>
<dbReference type="Gene3D" id="1.10.8.10">
    <property type="entry name" value="DNA helicase RuvA subunit, C-terminal domain"/>
    <property type="match status" value="1"/>
</dbReference>
<sequence>MATVDVIPPGWSVTEKYREILSKLPDRNEVLAHLLGADMREFGTAWLDSKKGKDSLDADGQILQVVRVRNIAISQAEEDFQFLSNKAGGGSRLLRLTLTDGKANVSALDVDNSPKLSSEIPPGTKIRLIGKTPMKLGFLILKRNNFDILKGNVDSLHREWLITRDAKGTRRSNRGGPDDPPPFVAFGTPEASTMITAHNQFLNSIRNKNLRSDEAFDSLKMAMNATTKANIAAAGGDDTDFQQKRREVLAEAQNSDAGQGQHRFKAGGSKFQQARVDMAAERDRNLAQLVSMGYQPHEASTALEESRNSLEGAIDRLTSHQMSHSFDIRRGNGSAGRVRKGPGSDRGCDRSRGGRGRGGARGGKFDSILEEDPRFDPVAAAEQSGLKGKPSQGPVPLFEFMNQPYHQQVNPVPGSSSSSHVSSGATSKPRLQGGTVLQAKVMSGDYEAAQLIGLLPSRVNGERVAVVTYLSSGEREEVPVSMLRTMENTEITADMLPEIQSSAPRTAYMSRGERGGFGGNSNNFRGNSGRGRGIRGRGGAGNDSREGPTQGGGPRGRGDAGHGRIGGFSVGGSRGRGPRRGG</sequence>
<dbReference type="Gene3D" id="2.40.50.770">
    <property type="entry name" value="RecQ-mediated genome instability protein Rmi1, C-terminal domain"/>
    <property type="match status" value="1"/>
</dbReference>
<dbReference type="InterPro" id="IPR042470">
    <property type="entry name" value="RMI1_N_C_sf"/>
</dbReference>
<feature type="compositionally biased region" description="Gly residues" evidence="3">
    <location>
        <begin position="563"/>
        <end position="575"/>
    </location>
</feature>
<feature type="region of interest" description="Disordered" evidence="3">
    <location>
        <begin position="410"/>
        <end position="430"/>
    </location>
</feature>
<reference evidence="6 8" key="3">
    <citation type="submission" date="2019-07" db="EMBL/GenBank/DDBJ databases">
        <authorList>
            <person name="Jastrzebski P J."/>
            <person name="Paukszto L."/>
            <person name="Jastrzebski P J."/>
        </authorList>
    </citation>
    <scope>NUCLEOTIDE SEQUENCE [LARGE SCALE GENOMIC DNA]</scope>
    <source>
        <strain evidence="6 8">WMS-il1</strain>
    </source>
</reference>
<accession>A0A0R3SC06</accession>
<organism evidence="9">
    <name type="scientific">Hymenolepis diminuta</name>
    <name type="common">Rat tapeworm</name>
    <dbReference type="NCBI Taxonomy" id="6216"/>
    <lineage>
        <taxon>Eukaryota</taxon>
        <taxon>Metazoa</taxon>
        <taxon>Spiralia</taxon>
        <taxon>Lophotrochozoa</taxon>
        <taxon>Platyhelminthes</taxon>
        <taxon>Cestoda</taxon>
        <taxon>Eucestoda</taxon>
        <taxon>Cyclophyllidea</taxon>
        <taxon>Hymenolepididae</taxon>
        <taxon>Hymenolepis</taxon>
    </lineage>
</organism>
<feature type="compositionally biased region" description="Gly residues" evidence="3">
    <location>
        <begin position="528"/>
        <end position="541"/>
    </location>
</feature>
<evidence type="ECO:0000256" key="3">
    <source>
        <dbReference type="SAM" id="MobiDB-lite"/>
    </source>
</evidence>
<dbReference type="Proteomes" id="UP000321570">
    <property type="component" value="Unassembled WGS sequence"/>
</dbReference>
<dbReference type="SMART" id="SM00165">
    <property type="entry name" value="UBA"/>
    <property type="match status" value="1"/>
</dbReference>
<dbReference type="Proteomes" id="UP000274504">
    <property type="component" value="Unassembled WGS sequence"/>
</dbReference>
<proteinExistence type="predicted"/>
<dbReference type="EMBL" id="UYSG01000454">
    <property type="protein sequence ID" value="VDL19522.1"/>
    <property type="molecule type" value="Genomic_DNA"/>
</dbReference>
<feature type="domain" description="UBA" evidence="4">
    <location>
        <begin position="280"/>
        <end position="320"/>
    </location>
</feature>
<dbReference type="InterPro" id="IPR009060">
    <property type="entry name" value="UBA-like_sf"/>
</dbReference>
<evidence type="ECO:0000313" key="6">
    <source>
        <dbReference type="EMBL" id="VUZ54047.1"/>
    </source>
</evidence>
<evidence type="ECO:0000313" key="9">
    <source>
        <dbReference type="WBParaSite" id="HDID_0000206001-mRNA-1"/>
    </source>
</evidence>
<evidence type="ECO:0000313" key="5">
    <source>
        <dbReference type="EMBL" id="VDL19522.1"/>
    </source>
</evidence>
<dbReference type="WBParaSite" id="HDID_0000206001-mRNA-1">
    <property type="protein sequence ID" value="HDID_0000206001-mRNA-1"/>
    <property type="gene ID" value="HDID_0000206001"/>
</dbReference>
<comment type="subcellular location">
    <subcellularLocation>
        <location evidence="1">Nucleus</location>
    </subcellularLocation>
</comment>
<evidence type="ECO:0000259" key="4">
    <source>
        <dbReference type="PROSITE" id="PS50030"/>
    </source>
</evidence>
<dbReference type="PROSITE" id="PS50030">
    <property type="entry name" value="UBA"/>
    <property type="match status" value="1"/>
</dbReference>
<dbReference type="InterPro" id="IPR015940">
    <property type="entry name" value="UBA"/>
</dbReference>
<dbReference type="AlphaFoldDB" id="A0A0R3SC06"/>
<dbReference type="STRING" id="6216.A0A0R3SC06"/>
<evidence type="ECO:0000313" key="7">
    <source>
        <dbReference type="Proteomes" id="UP000274504"/>
    </source>
</evidence>
<reference evidence="5 7" key="2">
    <citation type="submission" date="2018-11" db="EMBL/GenBank/DDBJ databases">
        <authorList>
            <consortium name="Pathogen Informatics"/>
        </authorList>
    </citation>
    <scope>NUCLEOTIDE SEQUENCE [LARGE SCALE GENOMIC DNA]</scope>
</reference>
<keyword evidence="8" id="KW-1185">Reference proteome</keyword>
<evidence type="ECO:0000313" key="8">
    <source>
        <dbReference type="Proteomes" id="UP000321570"/>
    </source>
</evidence>
<name>A0A0R3SC06_HYMDI</name>
<dbReference type="Pfam" id="PF00627">
    <property type="entry name" value="UBA"/>
    <property type="match status" value="1"/>
</dbReference>
<dbReference type="Pfam" id="PF08585">
    <property type="entry name" value="RMI1_N_C"/>
    <property type="match status" value="1"/>
</dbReference>
<keyword evidence="2" id="KW-0539">Nucleus</keyword>
<dbReference type="SUPFAM" id="SSF46934">
    <property type="entry name" value="UBA-like"/>
    <property type="match status" value="1"/>
</dbReference>
<feature type="region of interest" description="Disordered" evidence="3">
    <location>
        <begin position="326"/>
        <end position="372"/>
    </location>
</feature>
<dbReference type="GO" id="GO:0005634">
    <property type="term" value="C:nucleus"/>
    <property type="evidence" value="ECO:0007669"/>
    <property type="project" value="UniProtKB-SubCell"/>
</dbReference>
<evidence type="ECO:0000256" key="1">
    <source>
        <dbReference type="ARBA" id="ARBA00004123"/>
    </source>
</evidence>
<feature type="compositionally biased region" description="Low complexity" evidence="3">
    <location>
        <begin position="411"/>
        <end position="424"/>
    </location>
</feature>
<feature type="region of interest" description="Disordered" evidence="3">
    <location>
        <begin position="510"/>
        <end position="582"/>
    </location>
</feature>
<feature type="compositionally biased region" description="Basic and acidic residues" evidence="3">
    <location>
        <begin position="342"/>
        <end position="352"/>
    </location>
</feature>
<dbReference type="InterPro" id="IPR013894">
    <property type="entry name" value="RMI1_OB"/>
</dbReference>
<dbReference type="OrthoDB" id="434939at2759"/>
<dbReference type="EMBL" id="CABIJS010000599">
    <property type="protein sequence ID" value="VUZ54047.1"/>
    <property type="molecule type" value="Genomic_DNA"/>
</dbReference>
<dbReference type="PANTHER" id="PTHR13681:SF24">
    <property type="entry name" value="TUDOR DOMAIN-CONTAINING PROTEIN 3"/>
    <property type="match status" value="1"/>
</dbReference>
<dbReference type="PANTHER" id="PTHR13681">
    <property type="entry name" value="SURVIVAL OF MOTOR NEURON-RELATED-SPLICING FACTOR 30-RELATED"/>
    <property type="match status" value="1"/>
</dbReference>
<evidence type="ECO:0000256" key="2">
    <source>
        <dbReference type="ARBA" id="ARBA00023242"/>
    </source>
</evidence>